<dbReference type="InterPro" id="IPR039421">
    <property type="entry name" value="Type_1_exporter"/>
</dbReference>
<keyword evidence="5" id="KW-0547">Nucleotide-binding</keyword>
<dbReference type="PANTHER" id="PTHR43394:SF1">
    <property type="entry name" value="ATP-BINDING CASSETTE SUB-FAMILY B MEMBER 10, MITOCHONDRIAL"/>
    <property type="match status" value="1"/>
</dbReference>
<dbReference type="Pfam" id="PF00664">
    <property type="entry name" value="ABC_membrane"/>
    <property type="match status" value="1"/>
</dbReference>
<accession>A0A2S7WU98</accession>
<feature type="transmembrane region" description="Helical" evidence="9">
    <location>
        <begin position="287"/>
        <end position="308"/>
    </location>
</feature>
<evidence type="ECO:0000259" key="10">
    <source>
        <dbReference type="PROSITE" id="PS50893"/>
    </source>
</evidence>
<keyword evidence="13" id="KW-1185">Reference proteome</keyword>
<gene>
    <name evidence="12" type="ORF">BTO18_04540</name>
</gene>
<dbReference type="InterPro" id="IPR003593">
    <property type="entry name" value="AAA+_ATPase"/>
</dbReference>
<dbReference type="Pfam" id="PF00005">
    <property type="entry name" value="ABC_tran"/>
    <property type="match status" value="1"/>
</dbReference>
<dbReference type="Gene3D" id="1.20.1560.10">
    <property type="entry name" value="ABC transporter type 1, transmembrane domain"/>
    <property type="match status" value="1"/>
</dbReference>
<feature type="transmembrane region" description="Helical" evidence="9">
    <location>
        <begin position="167"/>
        <end position="185"/>
    </location>
</feature>
<dbReference type="OrthoDB" id="1291564at2"/>
<dbReference type="GO" id="GO:0005524">
    <property type="term" value="F:ATP binding"/>
    <property type="evidence" value="ECO:0007669"/>
    <property type="project" value="UniProtKB-KW"/>
</dbReference>
<evidence type="ECO:0000256" key="3">
    <source>
        <dbReference type="ARBA" id="ARBA00022475"/>
    </source>
</evidence>
<feature type="transmembrane region" description="Helical" evidence="9">
    <location>
        <begin position="250"/>
        <end position="275"/>
    </location>
</feature>
<dbReference type="EMBL" id="MSCN01000001">
    <property type="protein sequence ID" value="PQJ80902.1"/>
    <property type="molecule type" value="Genomic_DNA"/>
</dbReference>
<dbReference type="Gene3D" id="3.40.50.300">
    <property type="entry name" value="P-loop containing nucleotide triphosphate hydrolases"/>
    <property type="match status" value="1"/>
</dbReference>
<feature type="domain" description="ABC transmembrane type-1" evidence="11">
    <location>
        <begin position="19"/>
        <end position="310"/>
    </location>
</feature>
<keyword evidence="4 9" id="KW-0812">Transmembrane</keyword>
<evidence type="ECO:0000256" key="8">
    <source>
        <dbReference type="ARBA" id="ARBA00023136"/>
    </source>
</evidence>
<comment type="caution">
    <text evidence="12">The sequence shown here is derived from an EMBL/GenBank/DDBJ whole genome shotgun (WGS) entry which is preliminary data.</text>
</comment>
<dbReference type="PROSITE" id="PS50929">
    <property type="entry name" value="ABC_TM1F"/>
    <property type="match status" value="1"/>
</dbReference>
<dbReference type="SUPFAM" id="SSF52540">
    <property type="entry name" value="P-loop containing nucleoside triphosphate hydrolases"/>
    <property type="match status" value="1"/>
</dbReference>
<evidence type="ECO:0000256" key="9">
    <source>
        <dbReference type="SAM" id="Phobius"/>
    </source>
</evidence>
<dbReference type="PROSITE" id="PS50893">
    <property type="entry name" value="ABC_TRANSPORTER_2"/>
    <property type="match status" value="1"/>
</dbReference>
<evidence type="ECO:0000256" key="7">
    <source>
        <dbReference type="ARBA" id="ARBA00022989"/>
    </source>
</evidence>
<dbReference type="GO" id="GO:0016887">
    <property type="term" value="F:ATP hydrolysis activity"/>
    <property type="evidence" value="ECO:0007669"/>
    <property type="project" value="InterPro"/>
</dbReference>
<keyword evidence="3" id="KW-1003">Cell membrane</keyword>
<dbReference type="SMART" id="SM00382">
    <property type="entry name" value="AAA"/>
    <property type="match status" value="1"/>
</dbReference>
<evidence type="ECO:0000313" key="12">
    <source>
        <dbReference type="EMBL" id="PQJ80902.1"/>
    </source>
</evidence>
<dbReference type="CDD" id="cd18541">
    <property type="entry name" value="ABC_6TM_TmrB_like"/>
    <property type="match status" value="1"/>
</dbReference>
<protein>
    <submittedName>
        <fullName evidence="12">ABC transporter</fullName>
    </submittedName>
</protein>
<dbReference type="GO" id="GO:0015421">
    <property type="term" value="F:ABC-type oligopeptide transporter activity"/>
    <property type="evidence" value="ECO:0007669"/>
    <property type="project" value="TreeGrafter"/>
</dbReference>
<dbReference type="PROSITE" id="PS00211">
    <property type="entry name" value="ABC_TRANSPORTER_1"/>
    <property type="match status" value="1"/>
</dbReference>
<dbReference type="SUPFAM" id="SSF90123">
    <property type="entry name" value="ABC transporter transmembrane region"/>
    <property type="match status" value="1"/>
</dbReference>
<evidence type="ECO:0000256" key="2">
    <source>
        <dbReference type="ARBA" id="ARBA00022448"/>
    </source>
</evidence>
<dbReference type="AlphaFoldDB" id="A0A2S7WU98"/>
<evidence type="ECO:0000259" key="11">
    <source>
        <dbReference type="PROSITE" id="PS50929"/>
    </source>
</evidence>
<dbReference type="InterPro" id="IPR017871">
    <property type="entry name" value="ABC_transporter-like_CS"/>
</dbReference>
<evidence type="ECO:0000256" key="1">
    <source>
        <dbReference type="ARBA" id="ARBA00004651"/>
    </source>
</evidence>
<evidence type="ECO:0000313" key="13">
    <source>
        <dbReference type="Proteomes" id="UP000238882"/>
    </source>
</evidence>
<dbReference type="GO" id="GO:0005886">
    <property type="term" value="C:plasma membrane"/>
    <property type="evidence" value="ECO:0007669"/>
    <property type="project" value="UniProtKB-SubCell"/>
</dbReference>
<sequence>MKALQYLNKYFSKYKWRIIIGLLITILSKILTLQVPKLIRNSFNVVEDYLKENITNLEEVKHQLLINVLLIIGVALLGGFFTFLMRQTIIVTSRLIEFDLKNEIYQQYQRLSLNFYKKNRTGDLMNRISEDVSKVRMYVGPAIMYSMNMIVLFVVGFTQMVRVDPKLTLYTLIPFPLLSISIFILSKVIHKRSTIVQQYLSKLTTYNQEFFSGINVVKSYGIEASIIKDFDQIADESKQKNINLQKANALFFPLMILLIGISNLIVIYIGGLQYINGEIQSGVIIEFIMYVNILTWPVAVVGWVTSMIQQAEASQARINEFLQEEPEITNNNQELTEINGKITFKNVTFTYDDTNITALKNISFIVNEGETLAILGKTGSGKSTIIELISRLYDVTEGEILLDDKPIEQGNLDAIRNQIGFVPQDPFLFSDTIENNIKFGKEDATEDEIINAAKNADVHKNIIDFPKGYKTILGERGVTLSGGQKQRVSIARAIIKQPKILIFDDCLSAVDTETEEKILSNLERVSKNKTTFIISHRVSSAKNADKIIVLDDGKIIQQGTHNQLITEKGYYKDLYQQQLLEKEI</sequence>
<dbReference type="PANTHER" id="PTHR43394">
    <property type="entry name" value="ATP-DEPENDENT PERMEASE MDL1, MITOCHONDRIAL"/>
    <property type="match status" value="1"/>
</dbReference>
<keyword evidence="2" id="KW-0813">Transport</keyword>
<feature type="transmembrane region" description="Helical" evidence="9">
    <location>
        <begin position="64"/>
        <end position="85"/>
    </location>
</feature>
<dbReference type="RefSeq" id="WP_105017497.1">
    <property type="nucleotide sequence ID" value="NZ_MSCN01000001.1"/>
</dbReference>
<evidence type="ECO:0000256" key="6">
    <source>
        <dbReference type="ARBA" id="ARBA00022840"/>
    </source>
</evidence>
<comment type="subcellular location">
    <subcellularLocation>
        <location evidence="1">Cell membrane</location>
        <topology evidence="1">Multi-pass membrane protein</topology>
    </subcellularLocation>
</comment>
<reference evidence="12 13" key="1">
    <citation type="submission" date="2016-12" db="EMBL/GenBank/DDBJ databases">
        <title>Trade-off between light-utilization and light-protection in marine flavobacteria.</title>
        <authorList>
            <person name="Kumagai Y."/>
            <person name="Yoshizawa S."/>
            <person name="Kogure K."/>
            <person name="Iwasaki W."/>
        </authorList>
    </citation>
    <scope>NUCLEOTIDE SEQUENCE [LARGE SCALE GENOMIC DNA]</scope>
    <source>
        <strain evidence="12 13">NBRC 108759</strain>
    </source>
</reference>
<dbReference type="InterPro" id="IPR003439">
    <property type="entry name" value="ABC_transporter-like_ATP-bd"/>
</dbReference>
<keyword evidence="6" id="KW-0067">ATP-binding</keyword>
<feature type="transmembrane region" description="Helical" evidence="9">
    <location>
        <begin position="16"/>
        <end position="35"/>
    </location>
</feature>
<proteinExistence type="predicted"/>
<organism evidence="12 13">
    <name type="scientific">Polaribacter porphyrae</name>
    <dbReference type="NCBI Taxonomy" id="1137780"/>
    <lineage>
        <taxon>Bacteria</taxon>
        <taxon>Pseudomonadati</taxon>
        <taxon>Bacteroidota</taxon>
        <taxon>Flavobacteriia</taxon>
        <taxon>Flavobacteriales</taxon>
        <taxon>Flavobacteriaceae</taxon>
    </lineage>
</organism>
<keyword evidence="8 9" id="KW-0472">Membrane</keyword>
<evidence type="ECO:0000256" key="5">
    <source>
        <dbReference type="ARBA" id="ARBA00022741"/>
    </source>
</evidence>
<keyword evidence="7 9" id="KW-1133">Transmembrane helix</keyword>
<evidence type="ECO:0000256" key="4">
    <source>
        <dbReference type="ARBA" id="ARBA00022692"/>
    </source>
</evidence>
<name>A0A2S7WU98_9FLAO</name>
<feature type="domain" description="ABC transporter" evidence="10">
    <location>
        <begin position="342"/>
        <end position="577"/>
    </location>
</feature>
<dbReference type="InterPro" id="IPR027417">
    <property type="entry name" value="P-loop_NTPase"/>
</dbReference>
<dbReference type="Proteomes" id="UP000238882">
    <property type="component" value="Unassembled WGS sequence"/>
</dbReference>
<dbReference type="FunFam" id="3.40.50.300:FF:000221">
    <property type="entry name" value="Multidrug ABC transporter ATP-binding protein"/>
    <property type="match status" value="1"/>
</dbReference>
<dbReference type="InterPro" id="IPR011527">
    <property type="entry name" value="ABC1_TM_dom"/>
</dbReference>
<dbReference type="InterPro" id="IPR036640">
    <property type="entry name" value="ABC1_TM_sf"/>
</dbReference>
<feature type="transmembrane region" description="Helical" evidence="9">
    <location>
        <begin position="142"/>
        <end position="161"/>
    </location>
</feature>